<dbReference type="InterPro" id="IPR045336">
    <property type="entry name" value="MmgE_PrpD_N"/>
</dbReference>
<protein>
    <recommendedName>
        <fullName evidence="6">2-methylcitrate dehydratase</fullName>
    </recommendedName>
</protein>
<dbReference type="InterPro" id="IPR036148">
    <property type="entry name" value="MmgE/PrpD_sf"/>
</dbReference>
<dbReference type="InterPro" id="IPR005656">
    <property type="entry name" value="MmgE_PrpD"/>
</dbReference>
<dbReference type="GO" id="GO:0016829">
    <property type="term" value="F:lyase activity"/>
    <property type="evidence" value="ECO:0007669"/>
    <property type="project" value="InterPro"/>
</dbReference>
<dbReference type="SUPFAM" id="SSF103378">
    <property type="entry name" value="2-methylcitrate dehydratase PrpD"/>
    <property type="match status" value="1"/>
</dbReference>
<comment type="similarity">
    <text evidence="1">Belongs to the PrpD family.</text>
</comment>
<dbReference type="Proteomes" id="UP000290849">
    <property type="component" value="Unassembled WGS sequence"/>
</dbReference>
<organism evidence="4 5">
    <name type="scientific">Achromobacter aloeverae</name>
    <dbReference type="NCBI Taxonomy" id="1750518"/>
    <lineage>
        <taxon>Bacteria</taxon>
        <taxon>Pseudomonadati</taxon>
        <taxon>Pseudomonadota</taxon>
        <taxon>Betaproteobacteria</taxon>
        <taxon>Burkholderiales</taxon>
        <taxon>Alcaligenaceae</taxon>
        <taxon>Achromobacter</taxon>
    </lineage>
</organism>
<dbReference type="OrthoDB" id="9797528at2"/>
<dbReference type="InterPro" id="IPR045337">
    <property type="entry name" value="MmgE_PrpD_C"/>
</dbReference>
<dbReference type="AlphaFoldDB" id="A0A4Q1HR41"/>
<evidence type="ECO:0008006" key="6">
    <source>
        <dbReference type="Google" id="ProtNLM"/>
    </source>
</evidence>
<dbReference type="RefSeq" id="WP_129149021.1">
    <property type="nucleotide sequence ID" value="NZ_JBHSDO010000006.1"/>
</dbReference>
<comment type="caution">
    <text evidence="4">The sequence shown here is derived from an EMBL/GenBank/DDBJ whole genome shotgun (WGS) entry which is preliminary data.</text>
</comment>
<dbReference type="InterPro" id="IPR042183">
    <property type="entry name" value="MmgE/PrpD_sf_1"/>
</dbReference>
<accession>A0A4Q1HR41</accession>
<evidence type="ECO:0000259" key="2">
    <source>
        <dbReference type="Pfam" id="PF03972"/>
    </source>
</evidence>
<dbReference type="EMBL" id="PYAL01000001">
    <property type="protein sequence ID" value="RXN93063.1"/>
    <property type="molecule type" value="Genomic_DNA"/>
</dbReference>
<dbReference type="Gene3D" id="3.30.1330.120">
    <property type="entry name" value="2-methylcitrate dehydratase PrpD"/>
    <property type="match status" value="1"/>
</dbReference>
<reference evidence="4 5" key="1">
    <citation type="journal article" date="2017" name="Int. J. Syst. Evol. Microbiol.">
        <title>Achromobacter aloeverae sp. nov., isolated from the root of Aloe vera (L.) Burm.f.</title>
        <authorList>
            <person name="Kuncharoen N."/>
            <person name="Muramatsu Y."/>
            <person name="Shibata C."/>
            <person name="Kamakura Y."/>
            <person name="Nakagawa Y."/>
            <person name="Tanasupawat S."/>
        </authorList>
    </citation>
    <scope>NUCLEOTIDE SEQUENCE [LARGE SCALE GENOMIC DNA]</scope>
    <source>
        <strain evidence="4 5">AVA-1</strain>
    </source>
</reference>
<keyword evidence="5" id="KW-1185">Reference proteome</keyword>
<evidence type="ECO:0000256" key="1">
    <source>
        <dbReference type="ARBA" id="ARBA00006174"/>
    </source>
</evidence>
<proteinExistence type="inferred from homology"/>
<dbReference type="Gene3D" id="1.10.4100.10">
    <property type="entry name" value="2-methylcitrate dehydratase PrpD"/>
    <property type="match status" value="1"/>
</dbReference>
<dbReference type="PANTHER" id="PTHR16943">
    <property type="entry name" value="2-METHYLCITRATE DEHYDRATASE-RELATED"/>
    <property type="match status" value="1"/>
</dbReference>
<dbReference type="InterPro" id="IPR042188">
    <property type="entry name" value="MmgE/PrpD_sf_2"/>
</dbReference>
<name>A0A4Q1HR41_9BURK</name>
<dbReference type="Pfam" id="PF03972">
    <property type="entry name" value="MmgE_PrpD_N"/>
    <property type="match status" value="1"/>
</dbReference>
<gene>
    <name evidence="4" type="ORF">C7R54_04925</name>
</gene>
<evidence type="ECO:0000313" key="5">
    <source>
        <dbReference type="Proteomes" id="UP000290849"/>
    </source>
</evidence>
<feature type="domain" description="MmgE/PrpD N-terminal" evidence="2">
    <location>
        <begin position="6"/>
        <end position="248"/>
    </location>
</feature>
<dbReference type="PANTHER" id="PTHR16943:SF8">
    <property type="entry name" value="2-METHYLCITRATE DEHYDRATASE"/>
    <property type="match status" value="1"/>
</dbReference>
<feature type="domain" description="MmgE/PrpD C-terminal" evidence="3">
    <location>
        <begin position="269"/>
        <end position="437"/>
    </location>
</feature>
<dbReference type="Pfam" id="PF19305">
    <property type="entry name" value="MmgE_PrpD_C"/>
    <property type="match status" value="1"/>
</dbReference>
<sequence length="455" mass="48979">MDQALEQITQFAVSVRPADVPANVIEHVTGILADTIACAMASRDCPGARAAAAIADLPRGPGGTVIGSTASVTLDMAAFWNTSMIRYLDYNDTFTGGHPSDILGALIAVAGARHLPGRTLLSGIAVAYEVFHRISLRHRSYRKDHGALVDYLSIDQGFAVAIGTAAGIAHMLGYNHEQTRTAVSLAATNGLPLRASRAGELSHYKGVATAASTRQAVFACQLAEHGLTGPSDPFEGRHGFIEIMEGKAGPMNLEPFGDWAVLRSGLKYFPATANCQIGIWAALKLREGLDLEQVREVVLHTSRFLRHESGSEPAKWAPTTRETADHSLPYVVAVALLDGGVTLAAYTDEKLSSPEVRALMRKISVVVDEKIEAEWPGTIQIRATVKLADGTTREVHARDPKGTYRNPMNRADIKIKFHHLVTPVLGQKTDSVFDQAWAIADADDCTRVFDQLVTG</sequence>
<evidence type="ECO:0000313" key="4">
    <source>
        <dbReference type="EMBL" id="RXN93063.1"/>
    </source>
</evidence>
<evidence type="ECO:0000259" key="3">
    <source>
        <dbReference type="Pfam" id="PF19305"/>
    </source>
</evidence>